<keyword evidence="3" id="KW-1185">Reference proteome</keyword>
<keyword evidence="1" id="KW-0472">Membrane</keyword>
<accession>A0ABV6ZTV9</accession>
<organism evidence="2 3">
    <name type="scientific">Hyphobacterium vulgare</name>
    <dbReference type="NCBI Taxonomy" id="1736751"/>
    <lineage>
        <taxon>Bacteria</taxon>
        <taxon>Pseudomonadati</taxon>
        <taxon>Pseudomonadota</taxon>
        <taxon>Alphaproteobacteria</taxon>
        <taxon>Maricaulales</taxon>
        <taxon>Maricaulaceae</taxon>
        <taxon>Hyphobacterium</taxon>
    </lineage>
</organism>
<gene>
    <name evidence="2" type="ORF">ACFOOR_02020</name>
</gene>
<dbReference type="RefSeq" id="WP_343163421.1">
    <property type="nucleotide sequence ID" value="NZ_JBHRSV010000001.1"/>
</dbReference>
<dbReference type="EMBL" id="JBHRSV010000001">
    <property type="protein sequence ID" value="MFC2924876.1"/>
    <property type="molecule type" value="Genomic_DNA"/>
</dbReference>
<dbReference type="Proteomes" id="UP001595379">
    <property type="component" value="Unassembled WGS sequence"/>
</dbReference>
<feature type="transmembrane region" description="Helical" evidence="1">
    <location>
        <begin position="236"/>
        <end position="252"/>
    </location>
</feature>
<keyword evidence="1" id="KW-1133">Transmembrane helix</keyword>
<feature type="transmembrane region" description="Helical" evidence="1">
    <location>
        <begin position="166"/>
        <end position="185"/>
    </location>
</feature>
<evidence type="ECO:0000256" key="1">
    <source>
        <dbReference type="SAM" id="Phobius"/>
    </source>
</evidence>
<evidence type="ECO:0000313" key="2">
    <source>
        <dbReference type="EMBL" id="MFC2924876.1"/>
    </source>
</evidence>
<name>A0ABV6ZTV9_9PROT</name>
<feature type="transmembrane region" description="Helical" evidence="1">
    <location>
        <begin position="47"/>
        <end position="68"/>
    </location>
</feature>
<comment type="caution">
    <text evidence="2">The sequence shown here is derived from an EMBL/GenBank/DDBJ whole genome shotgun (WGS) entry which is preliminary data.</text>
</comment>
<proteinExistence type="predicted"/>
<feature type="transmembrane region" description="Helical" evidence="1">
    <location>
        <begin position="80"/>
        <end position="109"/>
    </location>
</feature>
<feature type="transmembrane region" description="Helical" evidence="1">
    <location>
        <begin position="21"/>
        <end position="41"/>
    </location>
</feature>
<keyword evidence="1" id="KW-0812">Transmembrane</keyword>
<feature type="transmembrane region" description="Helical" evidence="1">
    <location>
        <begin position="129"/>
        <end position="154"/>
    </location>
</feature>
<evidence type="ECO:0000313" key="3">
    <source>
        <dbReference type="Proteomes" id="UP001595379"/>
    </source>
</evidence>
<reference evidence="3" key="1">
    <citation type="journal article" date="2019" name="Int. J. Syst. Evol. Microbiol.">
        <title>The Global Catalogue of Microorganisms (GCM) 10K type strain sequencing project: providing services to taxonomists for standard genome sequencing and annotation.</title>
        <authorList>
            <consortium name="The Broad Institute Genomics Platform"/>
            <consortium name="The Broad Institute Genome Sequencing Center for Infectious Disease"/>
            <person name="Wu L."/>
            <person name="Ma J."/>
        </authorList>
    </citation>
    <scope>NUCLEOTIDE SEQUENCE [LARGE SCALE GENOMIC DNA]</scope>
    <source>
        <strain evidence="3">KCTC 52487</strain>
    </source>
</reference>
<sequence length="282" mass="29890">MTHKVYSYSSLARPLDPKFRTNLAVIVLAPLGGIAVALYAYTTNIMGIGDAVILAVEAMFIAFLAWALGRELDPDINQSAFVAMALALAAIALGYNTSILNIAAVLFAVRIVNRTVGNPLKLIDLIMMGLFAIGLAVLGAPWWTCFLIAAALTIDTVFDRTQGNNLMAAGVAFIAGLYAMAMNGAPHPENVVLIERGWLVAATVAGGLFLLMIFTTPEPQSCCDVRLEEKLQKRRIQAGMALALAGAIASLFGGPAMLFATLPVWAALAGVIEGRAMPKRKI</sequence>
<feature type="transmembrane region" description="Helical" evidence="1">
    <location>
        <begin position="197"/>
        <end position="215"/>
    </location>
</feature>
<protein>
    <submittedName>
        <fullName evidence="2">Uncharacterized protein</fullName>
    </submittedName>
</protein>